<proteinExistence type="predicted"/>
<dbReference type="AlphaFoldDB" id="A0A016UG43"/>
<protein>
    <recommendedName>
        <fullName evidence="5">Secreted protein</fullName>
    </recommendedName>
</protein>
<accession>A0A016UG43</accession>
<feature type="compositionally biased region" description="Acidic residues" evidence="1">
    <location>
        <begin position="61"/>
        <end position="70"/>
    </location>
</feature>
<keyword evidence="4" id="KW-1185">Reference proteome</keyword>
<dbReference type="Proteomes" id="UP000024635">
    <property type="component" value="Unassembled WGS sequence"/>
</dbReference>
<name>A0A016UG43_9BILA</name>
<keyword evidence="2" id="KW-0732">Signal</keyword>
<organism evidence="3 4">
    <name type="scientific">Ancylostoma ceylanicum</name>
    <dbReference type="NCBI Taxonomy" id="53326"/>
    <lineage>
        <taxon>Eukaryota</taxon>
        <taxon>Metazoa</taxon>
        <taxon>Ecdysozoa</taxon>
        <taxon>Nematoda</taxon>
        <taxon>Chromadorea</taxon>
        <taxon>Rhabditida</taxon>
        <taxon>Rhabditina</taxon>
        <taxon>Rhabditomorpha</taxon>
        <taxon>Strongyloidea</taxon>
        <taxon>Ancylostomatidae</taxon>
        <taxon>Ancylostomatinae</taxon>
        <taxon>Ancylostoma</taxon>
    </lineage>
</organism>
<evidence type="ECO:0000256" key="2">
    <source>
        <dbReference type="SAM" id="SignalP"/>
    </source>
</evidence>
<evidence type="ECO:0000313" key="4">
    <source>
        <dbReference type="Proteomes" id="UP000024635"/>
    </source>
</evidence>
<evidence type="ECO:0000256" key="1">
    <source>
        <dbReference type="SAM" id="MobiDB-lite"/>
    </source>
</evidence>
<feature type="signal peptide" evidence="2">
    <location>
        <begin position="1"/>
        <end position="23"/>
    </location>
</feature>
<feature type="region of interest" description="Disordered" evidence="1">
    <location>
        <begin position="30"/>
        <end position="70"/>
    </location>
</feature>
<comment type="caution">
    <text evidence="3">The sequence shown here is derived from an EMBL/GenBank/DDBJ whole genome shotgun (WGS) entry which is preliminary data.</text>
</comment>
<dbReference type="EMBL" id="JARK01001377">
    <property type="protein sequence ID" value="EYC14120.1"/>
    <property type="molecule type" value="Genomic_DNA"/>
</dbReference>
<feature type="chain" id="PRO_5001489281" description="Secreted protein" evidence="2">
    <location>
        <begin position="24"/>
        <end position="70"/>
    </location>
</feature>
<evidence type="ECO:0000313" key="3">
    <source>
        <dbReference type="EMBL" id="EYC14120.1"/>
    </source>
</evidence>
<reference evidence="4" key="1">
    <citation type="journal article" date="2015" name="Nat. Genet.">
        <title>The genome and transcriptome of the zoonotic hookworm Ancylostoma ceylanicum identify infection-specific gene families.</title>
        <authorList>
            <person name="Schwarz E.M."/>
            <person name="Hu Y."/>
            <person name="Antoshechkin I."/>
            <person name="Miller M.M."/>
            <person name="Sternberg P.W."/>
            <person name="Aroian R.V."/>
        </authorList>
    </citation>
    <scope>NUCLEOTIDE SEQUENCE</scope>
    <source>
        <strain evidence="4">HY135</strain>
    </source>
</reference>
<evidence type="ECO:0008006" key="5">
    <source>
        <dbReference type="Google" id="ProtNLM"/>
    </source>
</evidence>
<gene>
    <name evidence="3" type="primary">Acey_s0041.g352</name>
    <name evidence="3" type="ORF">Y032_0041g352</name>
</gene>
<sequence>MLRHRRCTCVLATLLQSFHIEMGSCLCKEKARRNHDSNSSRGSRSCRRTEDRNRSPQSIEQEVDFENGED</sequence>